<dbReference type="GeneID" id="94429886"/>
<evidence type="ECO:0000256" key="1">
    <source>
        <dbReference type="SAM" id="Phobius"/>
    </source>
</evidence>
<dbReference type="RefSeq" id="XP_067921348.1">
    <property type="nucleotide sequence ID" value="XM_068066675.1"/>
</dbReference>
<evidence type="ECO:0000313" key="2">
    <source>
        <dbReference type="EMBL" id="PHJ19650.1"/>
    </source>
</evidence>
<organism evidence="2 3">
    <name type="scientific">Cystoisospora suis</name>
    <dbReference type="NCBI Taxonomy" id="483139"/>
    <lineage>
        <taxon>Eukaryota</taxon>
        <taxon>Sar</taxon>
        <taxon>Alveolata</taxon>
        <taxon>Apicomplexa</taxon>
        <taxon>Conoidasida</taxon>
        <taxon>Coccidia</taxon>
        <taxon>Eucoccidiorida</taxon>
        <taxon>Eimeriorina</taxon>
        <taxon>Sarcocystidae</taxon>
        <taxon>Cystoisospora</taxon>
    </lineage>
</organism>
<proteinExistence type="predicted"/>
<evidence type="ECO:0000313" key="3">
    <source>
        <dbReference type="Proteomes" id="UP000221165"/>
    </source>
</evidence>
<dbReference type="AlphaFoldDB" id="A0A2C6KGM8"/>
<comment type="caution">
    <text evidence="2">The sequence shown here is derived from an EMBL/GenBank/DDBJ whole genome shotgun (WGS) entry which is preliminary data.</text>
</comment>
<protein>
    <recommendedName>
        <fullName evidence="4">Transmembrane protein</fullName>
    </recommendedName>
</protein>
<keyword evidence="1" id="KW-0472">Membrane</keyword>
<sequence>MAANVSFHSPNSDGFPLVKALLLILIYFFLQLWMIETSFNTGDLACSFLPFLLTLLLLLLASLFCFSFPLRNSLLCLEKPRTSFSSHFTPYMYMYEYKYVCK</sequence>
<dbReference type="VEuPathDB" id="ToxoDB:CSUI_006519"/>
<dbReference type="Proteomes" id="UP000221165">
    <property type="component" value="Unassembled WGS sequence"/>
</dbReference>
<dbReference type="EMBL" id="MIGC01003303">
    <property type="protein sequence ID" value="PHJ19650.1"/>
    <property type="molecule type" value="Genomic_DNA"/>
</dbReference>
<keyword evidence="1" id="KW-0812">Transmembrane</keyword>
<evidence type="ECO:0008006" key="4">
    <source>
        <dbReference type="Google" id="ProtNLM"/>
    </source>
</evidence>
<feature type="transmembrane region" description="Helical" evidence="1">
    <location>
        <begin position="15"/>
        <end position="35"/>
    </location>
</feature>
<feature type="transmembrane region" description="Helical" evidence="1">
    <location>
        <begin position="47"/>
        <end position="70"/>
    </location>
</feature>
<keyword evidence="1" id="KW-1133">Transmembrane helix</keyword>
<accession>A0A2C6KGM8</accession>
<name>A0A2C6KGM8_9APIC</name>
<gene>
    <name evidence="2" type="ORF">CSUI_006519</name>
</gene>
<reference evidence="2 3" key="1">
    <citation type="journal article" date="2017" name="Int. J. Parasitol.">
        <title>The genome of the protozoan parasite Cystoisospora suis and a reverse vaccinology approach to identify vaccine candidates.</title>
        <authorList>
            <person name="Palmieri N."/>
            <person name="Shrestha A."/>
            <person name="Ruttkowski B."/>
            <person name="Beck T."/>
            <person name="Vogl C."/>
            <person name="Tomley F."/>
            <person name="Blake D.P."/>
            <person name="Joachim A."/>
        </authorList>
    </citation>
    <scope>NUCLEOTIDE SEQUENCE [LARGE SCALE GENOMIC DNA]</scope>
    <source>
        <strain evidence="2 3">Wien I</strain>
    </source>
</reference>
<keyword evidence="3" id="KW-1185">Reference proteome</keyword>